<proteinExistence type="inferred from homology"/>
<dbReference type="HAMAP" id="MF_00095">
    <property type="entry name" value="SfsA"/>
    <property type="match status" value="1"/>
</dbReference>
<dbReference type="InterPro" id="IPR040452">
    <property type="entry name" value="SfsA_C"/>
</dbReference>
<dbReference type="Pfam" id="PF17746">
    <property type="entry name" value="SfsA_N"/>
    <property type="match status" value="1"/>
</dbReference>
<organism evidence="4 5">
    <name type="scientific">Halomonas citrativorans</name>
    <dbReference type="NCBI Taxonomy" id="2742612"/>
    <lineage>
        <taxon>Bacteria</taxon>
        <taxon>Pseudomonadati</taxon>
        <taxon>Pseudomonadota</taxon>
        <taxon>Gammaproteobacteria</taxon>
        <taxon>Oceanospirillales</taxon>
        <taxon>Halomonadaceae</taxon>
        <taxon>Halomonas</taxon>
    </lineage>
</organism>
<comment type="caution">
    <text evidence="4">The sequence shown here is derived from an EMBL/GenBank/DDBJ whole genome shotgun (WGS) entry which is preliminary data.</text>
</comment>
<feature type="domain" description="SfsA N-terminal OB" evidence="3">
    <location>
        <begin position="26"/>
        <end position="86"/>
    </location>
</feature>
<dbReference type="PANTHER" id="PTHR30545:SF2">
    <property type="entry name" value="SUGAR FERMENTATION STIMULATION PROTEIN A"/>
    <property type="match status" value="1"/>
</dbReference>
<dbReference type="NCBIfam" id="TIGR00230">
    <property type="entry name" value="sfsA"/>
    <property type="match status" value="1"/>
</dbReference>
<dbReference type="Proteomes" id="UP000196331">
    <property type="component" value="Unassembled WGS sequence"/>
</dbReference>
<sequence length="273" mass="29653">MTLASSLHSPLHYPLRYPSLAPGTLLRRYKRFFADVRLDDGREVVAHCPNTGSMKAVNVPGCRVWLSPSDNPKRKLLWTWELIELPQPDGSVSLVSVHTGRTNRIVEAALSANQLEALAGYACQRREVKVGESRLDFLLEDPVKGRAYIEVKQVTLKEQDGYGYFPDSVSVRGLKHLQALSALALKGERAVLLFCIAHEGINDVAPAAHIDAAYAAGLEAAVASGVEVLAYGTSTQWKEGVPVSVTLARTLPVRLTATYAEDGDLAEEVGPPL</sequence>
<evidence type="ECO:0000313" key="4">
    <source>
        <dbReference type="EMBL" id="SJN13365.1"/>
    </source>
</evidence>
<dbReference type="PANTHER" id="PTHR30545">
    <property type="entry name" value="SUGAR FERMENTATION STIMULATION PROTEIN A"/>
    <property type="match status" value="1"/>
</dbReference>
<dbReference type="RefSeq" id="WP_087108659.1">
    <property type="nucleotide sequence ID" value="NZ_FUKM01000046.1"/>
</dbReference>
<dbReference type="InterPro" id="IPR005224">
    <property type="entry name" value="SfsA"/>
</dbReference>
<feature type="domain" description="Sugar fermentation stimulation protein C-terminal" evidence="2">
    <location>
        <begin position="101"/>
        <end position="235"/>
    </location>
</feature>
<evidence type="ECO:0000259" key="2">
    <source>
        <dbReference type="Pfam" id="PF03749"/>
    </source>
</evidence>
<evidence type="ECO:0000259" key="3">
    <source>
        <dbReference type="Pfam" id="PF17746"/>
    </source>
</evidence>
<dbReference type="InterPro" id="IPR041465">
    <property type="entry name" value="SfsA_N"/>
</dbReference>
<name>A0A1R4I0M9_9GAMM</name>
<dbReference type="Pfam" id="PF03749">
    <property type="entry name" value="SfsA"/>
    <property type="match status" value="1"/>
</dbReference>
<dbReference type="EMBL" id="FUKM01000046">
    <property type="protein sequence ID" value="SJN13365.1"/>
    <property type="molecule type" value="Genomic_DNA"/>
</dbReference>
<evidence type="ECO:0000256" key="1">
    <source>
        <dbReference type="HAMAP-Rule" id="MF_00095"/>
    </source>
</evidence>
<dbReference type="OrthoDB" id="9802365at2"/>
<dbReference type="CDD" id="cd22359">
    <property type="entry name" value="SfsA-like_bacterial"/>
    <property type="match status" value="1"/>
</dbReference>
<dbReference type="Gene3D" id="2.40.50.580">
    <property type="match status" value="1"/>
</dbReference>
<protein>
    <recommendedName>
        <fullName evidence="1">Sugar fermentation stimulation protein homolog</fullName>
    </recommendedName>
</protein>
<dbReference type="GO" id="GO:0003677">
    <property type="term" value="F:DNA binding"/>
    <property type="evidence" value="ECO:0007669"/>
    <property type="project" value="InterPro"/>
</dbReference>
<evidence type="ECO:0000313" key="5">
    <source>
        <dbReference type="Proteomes" id="UP000196331"/>
    </source>
</evidence>
<dbReference type="Gene3D" id="3.40.1350.60">
    <property type="match status" value="1"/>
</dbReference>
<reference evidence="4 5" key="1">
    <citation type="submission" date="2017-02" db="EMBL/GenBank/DDBJ databases">
        <authorList>
            <person name="Dridi B."/>
        </authorList>
    </citation>
    <scope>NUCLEOTIDE SEQUENCE [LARGE SCALE GENOMIC DNA]</scope>
    <source>
        <strain evidence="4 5">JB380</strain>
    </source>
</reference>
<dbReference type="AlphaFoldDB" id="A0A1R4I0M9"/>
<gene>
    <name evidence="1" type="primary">sfsA</name>
    <name evidence="4" type="ORF">CZ787_10025</name>
</gene>
<accession>A0A1R4I0M9</accession>
<comment type="similarity">
    <text evidence="1">Belongs to the SfsA family.</text>
</comment>